<evidence type="ECO:0000313" key="1">
    <source>
        <dbReference type="EMBL" id="MFD1196060.1"/>
    </source>
</evidence>
<reference evidence="2" key="1">
    <citation type="journal article" date="2019" name="Int. J. Syst. Evol. Microbiol.">
        <title>The Global Catalogue of Microorganisms (GCM) 10K type strain sequencing project: providing services to taxonomists for standard genome sequencing and annotation.</title>
        <authorList>
            <consortium name="The Broad Institute Genomics Platform"/>
            <consortium name="The Broad Institute Genome Sequencing Center for Infectious Disease"/>
            <person name="Wu L."/>
            <person name="Ma J."/>
        </authorList>
    </citation>
    <scope>NUCLEOTIDE SEQUENCE [LARGE SCALE GENOMIC DNA]</scope>
    <source>
        <strain evidence="2">CCUG 55328</strain>
    </source>
</reference>
<dbReference type="SUPFAM" id="SSF52540">
    <property type="entry name" value="P-loop containing nucleoside triphosphate hydrolases"/>
    <property type="match status" value="1"/>
</dbReference>
<accession>A0ABW3TH98</accession>
<keyword evidence="2" id="KW-1185">Reference proteome</keyword>
<evidence type="ECO:0008006" key="3">
    <source>
        <dbReference type="Google" id="ProtNLM"/>
    </source>
</evidence>
<sequence length="290" mass="32863">MVDAAASLEQKRGKTFGFSLAFCASTGRTATMFIAKTLNTLPDILATHEGQLVEETKPAILPLVNYHNRKAWYDPGYATRIAEQMRSKAVLAKAAGDASTFVDIAFNNTPFMEAFANLHPEAKFLAIFRRCEGFVRSATIVTGEDMQPAGWPDRQKPLTDREKFIELGRLKPSEDSEFGKVWDEWTGIQRNIWLWSAVNKRLFHFIQDSNTRHKLLFEDLVDEPRKFWEALLGAIGGNSHENVESCAALSAHRTNHRAAYQIGAVADWSKAERRLYEKLALPLEEKIYDR</sequence>
<protein>
    <recommendedName>
        <fullName evidence="3">Sulfotransferase family protein</fullName>
    </recommendedName>
</protein>
<organism evidence="1 2">
    <name type="scientific">Seohaeicola saemankumensis</name>
    <dbReference type="NCBI Taxonomy" id="481181"/>
    <lineage>
        <taxon>Bacteria</taxon>
        <taxon>Pseudomonadati</taxon>
        <taxon>Pseudomonadota</taxon>
        <taxon>Alphaproteobacteria</taxon>
        <taxon>Rhodobacterales</taxon>
        <taxon>Roseobacteraceae</taxon>
        <taxon>Seohaeicola</taxon>
    </lineage>
</organism>
<dbReference type="EMBL" id="JBHTKR010000006">
    <property type="protein sequence ID" value="MFD1196060.1"/>
    <property type="molecule type" value="Genomic_DNA"/>
</dbReference>
<dbReference type="Gene3D" id="3.40.50.300">
    <property type="entry name" value="P-loop containing nucleotide triphosphate hydrolases"/>
    <property type="match status" value="1"/>
</dbReference>
<name>A0ABW3TH98_9RHOB</name>
<comment type="caution">
    <text evidence="1">The sequence shown here is derived from an EMBL/GenBank/DDBJ whole genome shotgun (WGS) entry which is preliminary data.</text>
</comment>
<gene>
    <name evidence="1" type="ORF">ACFQ3C_15420</name>
</gene>
<dbReference type="RefSeq" id="WP_380793629.1">
    <property type="nucleotide sequence ID" value="NZ_JBHTKR010000006.1"/>
</dbReference>
<dbReference type="Proteomes" id="UP001597151">
    <property type="component" value="Unassembled WGS sequence"/>
</dbReference>
<proteinExistence type="predicted"/>
<evidence type="ECO:0000313" key="2">
    <source>
        <dbReference type="Proteomes" id="UP001597151"/>
    </source>
</evidence>
<dbReference type="InterPro" id="IPR027417">
    <property type="entry name" value="P-loop_NTPase"/>
</dbReference>